<evidence type="ECO:0000256" key="12">
    <source>
        <dbReference type="ARBA" id="ARBA00023316"/>
    </source>
</evidence>
<evidence type="ECO:0000313" key="16">
    <source>
        <dbReference type="EMBL" id="VAW43846.1"/>
    </source>
</evidence>
<keyword evidence="4" id="KW-0997">Cell inner membrane</keyword>
<dbReference type="InterPro" id="IPR036138">
    <property type="entry name" value="PBP_dimer_sf"/>
</dbReference>
<dbReference type="Pfam" id="PF00905">
    <property type="entry name" value="Transpeptidase"/>
    <property type="match status" value="1"/>
</dbReference>
<evidence type="ECO:0000256" key="7">
    <source>
        <dbReference type="ARBA" id="ARBA00022801"/>
    </source>
</evidence>
<gene>
    <name evidence="16" type="ORF">MNBD_GAMMA02-487</name>
</gene>
<reference evidence="16" key="1">
    <citation type="submission" date="2018-06" db="EMBL/GenBank/DDBJ databases">
        <authorList>
            <person name="Zhirakovskaya E."/>
        </authorList>
    </citation>
    <scope>NUCLEOTIDE SEQUENCE</scope>
</reference>
<keyword evidence="3" id="KW-1003">Cell membrane</keyword>
<evidence type="ECO:0000256" key="1">
    <source>
        <dbReference type="ARBA" id="ARBA00004167"/>
    </source>
</evidence>
<evidence type="ECO:0000256" key="10">
    <source>
        <dbReference type="ARBA" id="ARBA00022989"/>
    </source>
</evidence>
<dbReference type="NCBIfam" id="TIGR03423">
    <property type="entry name" value="pbp2_mrdA"/>
    <property type="match status" value="1"/>
</dbReference>
<dbReference type="PANTHER" id="PTHR30627:SF2">
    <property type="entry name" value="PEPTIDOGLYCAN D,D-TRANSPEPTIDASE MRDA"/>
    <property type="match status" value="1"/>
</dbReference>
<dbReference type="SUPFAM" id="SSF56601">
    <property type="entry name" value="beta-lactamase/transpeptidase-like"/>
    <property type="match status" value="1"/>
</dbReference>
<keyword evidence="7 16" id="KW-0378">Hydrolase</keyword>
<keyword evidence="11 13" id="KW-0472">Membrane</keyword>
<evidence type="ECO:0000256" key="4">
    <source>
        <dbReference type="ARBA" id="ARBA00022519"/>
    </source>
</evidence>
<evidence type="ECO:0000256" key="8">
    <source>
        <dbReference type="ARBA" id="ARBA00022960"/>
    </source>
</evidence>
<dbReference type="EMBL" id="UOFA01000043">
    <property type="protein sequence ID" value="VAW43846.1"/>
    <property type="molecule type" value="Genomic_DNA"/>
</dbReference>
<dbReference type="HAMAP" id="MF_02081">
    <property type="entry name" value="MrdA_transpept"/>
    <property type="match status" value="1"/>
</dbReference>
<keyword evidence="8" id="KW-0133">Cell shape</keyword>
<dbReference type="InterPro" id="IPR012338">
    <property type="entry name" value="Beta-lactam/transpept-like"/>
</dbReference>
<accession>A0A3B0WH84</accession>
<protein>
    <submittedName>
        <fullName evidence="16">Peptidoglycan D,D-transpeptidase MrdA</fullName>
        <ecNumber evidence="16">3.4.16.4</ecNumber>
    </submittedName>
</protein>
<evidence type="ECO:0000259" key="15">
    <source>
        <dbReference type="Pfam" id="PF03717"/>
    </source>
</evidence>
<dbReference type="InterPro" id="IPR017790">
    <property type="entry name" value="Penicillin-binding_protein_2"/>
</dbReference>
<feature type="domain" description="Penicillin-binding protein transpeptidase" evidence="14">
    <location>
        <begin position="265"/>
        <end position="593"/>
    </location>
</feature>
<keyword evidence="5" id="KW-0645">Protease</keyword>
<keyword evidence="9" id="KW-0573">Peptidoglycan synthesis</keyword>
<dbReference type="Gene3D" id="3.90.1310.10">
    <property type="entry name" value="Penicillin-binding protein 2a (Domain 2)"/>
    <property type="match status" value="1"/>
</dbReference>
<dbReference type="GO" id="GO:0071555">
    <property type="term" value="P:cell wall organization"/>
    <property type="evidence" value="ECO:0007669"/>
    <property type="project" value="UniProtKB-KW"/>
</dbReference>
<organism evidence="16">
    <name type="scientific">hydrothermal vent metagenome</name>
    <dbReference type="NCBI Taxonomy" id="652676"/>
    <lineage>
        <taxon>unclassified sequences</taxon>
        <taxon>metagenomes</taxon>
        <taxon>ecological metagenomes</taxon>
    </lineage>
</organism>
<dbReference type="SUPFAM" id="SSF56519">
    <property type="entry name" value="Penicillin binding protein dimerisation domain"/>
    <property type="match status" value="1"/>
</dbReference>
<comment type="subcellular location">
    <subcellularLocation>
        <location evidence="2">Cell membrane</location>
    </subcellularLocation>
    <subcellularLocation>
        <location evidence="1">Membrane</location>
        <topology evidence="1">Single-pass membrane protein</topology>
    </subcellularLocation>
</comment>
<dbReference type="GO" id="GO:0071972">
    <property type="term" value="F:peptidoglycan L,D-transpeptidase activity"/>
    <property type="evidence" value="ECO:0007669"/>
    <property type="project" value="TreeGrafter"/>
</dbReference>
<dbReference type="InterPro" id="IPR050515">
    <property type="entry name" value="Beta-lactam/transpept"/>
</dbReference>
<evidence type="ECO:0000256" key="6">
    <source>
        <dbReference type="ARBA" id="ARBA00022692"/>
    </source>
</evidence>
<dbReference type="EC" id="3.4.16.4" evidence="16"/>
<evidence type="ECO:0000256" key="5">
    <source>
        <dbReference type="ARBA" id="ARBA00022670"/>
    </source>
</evidence>
<evidence type="ECO:0000256" key="13">
    <source>
        <dbReference type="SAM" id="Phobius"/>
    </source>
</evidence>
<dbReference type="InterPro" id="IPR001460">
    <property type="entry name" value="PCN-bd_Tpept"/>
</dbReference>
<evidence type="ECO:0000259" key="14">
    <source>
        <dbReference type="Pfam" id="PF00905"/>
    </source>
</evidence>
<keyword evidence="6 13" id="KW-0812">Transmembrane</keyword>
<dbReference type="PANTHER" id="PTHR30627">
    <property type="entry name" value="PEPTIDOGLYCAN D,D-TRANSPEPTIDASE"/>
    <property type="match status" value="1"/>
</dbReference>
<dbReference type="InterPro" id="IPR005311">
    <property type="entry name" value="PBP_dimer"/>
</dbReference>
<dbReference type="GO" id="GO:0008658">
    <property type="term" value="F:penicillin binding"/>
    <property type="evidence" value="ECO:0007669"/>
    <property type="project" value="InterPro"/>
</dbReference>
<keyword evidence="10 13" id="KW-1133">Transmembrane helix</keyword>
<evidence type="ECO:0000256" key="11">
    <source>
        <dbReference type="ARBA" id="ARBA00023136"/>
    </source>
</evidence>
<dbReference type="AlphaFoldDB" id="A0A3B0WH84"/>
<feature type="domain" description="Penicillin-binding protein dimerisation" evidence="15">
    <location>
        <begin position="62"/>
        <end position="232"/>
    </location>
</feature>
<evidence type="ECO:0000256" key="9">
    <source>
        <dbReference type="ARBA" id="ARBA00022984"/>
    </source>
</evidence>
<dbReference type="Gene3D" id="3.40.710.10">
    <property type="entry name" value="DD-peptidase/beta-lactamase superfamily"/>
    <property type="match status" value="1"/>
</dbReference>
<name>A0A3B0WH84_9ZZZZ</name>
<dbReference type="Gene3D" id="3.30.1390.30">
    <property type="entry name" value="Penicillin-binding protein 2a, domain 3"/>
    <property type="match status" value="1"/>
</dbReference>
<evidence type="ECO:0000256" key="2">
    <source>
        <dbReference type="ARBA" id="ARBA00004236"/>
    </source>
</evidence>
<dbReference type="GO" id="GO:0009002">
    <property type="term" value="F:serine-type D-Ala-D-Ala carboxypeptidase activity"/>
    <property type="evidence" value="ECO:0007669"/>
    <property type="project" value="UniProtKB-EC"/>
</dbReference>
<sequence>MGKQLKQPFQERKIFTERIMVSVIIVSLVFLLLLSRYFYLQVIHHQTYSDQAEQNKFKLSRIDPTRGLIYDRNGVLLAENITTYKLQITPEKVKNPNQKLLDIQSIVSLSDEELTQIKEQLKYNPVFKPLTIKAKLTEQQVAQFVVQKHQYPGFNIEPYLNRKYLHPIEFSHLLGYVGKINQAEFDRQDSAIYANDDYFGKTGIEKYYENLLHGTPGQLITEINAQGKQLSQEIQKPPINGANLNLTIDLQLQKATYQAFGEETGAAIAVNPLNGEVLAMVSKPGYDTNQFIYGISQSNYNALATSNEKPLFDRSIKGGYEPGSTIKPYIALAGLYNQVITPEYTMFSNGYYQFSKKKRRYHDWKQGGHGQVNLVNSLAESVNVFYYDLAVKLGIDKIHAFLDPFNFGRLTGIDISGEKQGILPSRQWKQANRDMIWFPGETVITGIGQGYFVITPVQMAQALSILASKGQVSPLHLVKKDPQTNSLPFQIKAAHWDTVHQGMISVINAPNGTARVIKSADYLIAGKSGTSQVFGKSEKDIYKKNNELPKHLRNHALFIAFAPAEQPEIAVVVVAEHGSSGTKAAAPIAKKIIDSYMQATYPKQQNMAELTDE</sequence>
<dbReference type="GO" id="GO:0006508">
    <property type="term" value="P:proteolysis"/>
    <property type="evidence" value="ECO:0007669"/>
    <property type="project" value="UniProtKB-KW"/>
</dbReference>
<proteinExistence type="inferred from homology"/>
<keyword evidence="12" id="KW-0961">Cell wall biogenesis/degradation</keyword>
<dbReference type="GO" id="GO:0005886">
    <property type="term" value="C:plasma membrane"/>
    <property type="evidence" value="ECO:0007669"/>
    <property type="project" value="UniProtKB-SubCell"/>
</dbReference>
<dbReference type="Pfam" id="PF03717">
    <property type="entry name" value="PBP_dimer"/>
    <property type="match status" value="1"/>
</dbReference>
<evidence type="ECO:0000256" key="3">
    <source>
        <dbReference type="ARBA" id="ARBA00022475"/>
    </source>
</evidence>
<feature type="transmembrane region" description="Helical" evidence="13">
    <location>
        <begin position="20"/>
        <end position="39"/>
    </location>
</feature>
<dbReference type="GO" id="GO:0008360">
    <property type="term" value="P:regulation of cell shape"/>
    <property type="evidence" value="ECO:0007669"/>
    <property type="project" value="UniProtKB-KW"/>
</dbReference>
<dbReference type="GO" id="GO:0009252">
    <property type="term" value="P:peptidoglycan biosynthetic process"/>
    <property type="evidence" value="ECO:0007669"/>
    <property type="project" value="UniProtKB-KW"/>
</dbReference>
<keyword evidence="16" id="KW-0121">Carboxypeptidase</keyword>